<reference evidence="4" key="1">
    <citation type="journal article" date="2010" name="Stand. Genomic Sci.">
        <title>Complete genome sequence of 'Thermobaculum terrenum' type strain (YNP1).</title>
        <authorList>
            <person name="Kiss H."/>
            <person name="Cleland D."/>
            <person name="Lapidus A."/>
            <person name="Lucas S."/>
            <person name="Glavina Del Rio T."/>
            <person name="Nolan M."/>
            <person name="Tice H."/>
            <person name="Han C."/>
            <person name="Goodwin L."/>
            <person name="Pitluck S."/>
            <person name="Liolios K."/>
            <person name="Ivanova N."/>
            <person name="Mavromatis K."/>
            <person name="Ovchinnikova G."/>
            <person name="Pati A."/>
            <person name="Chen A."/>
            <person name="Palaniappan K."/>
            <person name="Land M."/>
            <person name="Hauser L."/>
            <person name="Chang Y."/>
            <person name="Jeffries C."/>
            <person name="Lu M."/>
            <person name="Brettin T."/>
            <person name="Detter J."/>
            <person name="Goker M."/>
            <person name="Tindall B."/>
            <person name="Beck B."/>
            <person name="McDermott T."/>
            <person name="Woyke T."/>
            <person name="Bristow J."/>
            <person name="Eisen J."/>
            <person name="Markowitz V."/>
            <person name="Hugenholtz P."/>
            <person name="Kyrpides N."/>
            <person name="Klenk H."/>
            <person name="Cheng J."/>
        </authorList>
    </citation>
    <scope>NUCLEOTIDE SEQUENCE [LARGE SCALE GENOMIC DNA]</scope>
    <source>
        <strain evidence="4">ATCC BAA-798 / YNP1</strain>
    </source>
</reference>
<feature type="transmembrane region" description="Helical" evidence="1">
    <location>
        <begin position="62"/>
        <end position="83"/>
    </location>
</feature>
<evidence type="ECO:0000313" key="3">
    <source>
        <dbReference type="EMBL" id="ACZ42846.1"/>
    </source>
</evidence>
<protein>
    <recommendedName>
        <fullName evidence="2">DUF5666 domain-containing protein</fullName>
    </recommendedName>
</protein>
<evidence type="ECO:0000256" key="1">
    <source>
        <dbReference type="SAM" id="Phobius"/>
    </source>
</evidence>
<name>D1CGH5_THET1</name>
<gene>
    <name evidence="3" type="ordered locus">Tter_1940</name>
</gene>
<keyword evidence="1" id="KW-0812">Transmembrane</keyword>
<feature type="domain" description="DUF5666" evidence="2">
    <location>
        <begin position="170"/>
        <end position="233"/>
    </location>
</feature>
<dbReference type="InterPro" id="IPR043724">
    <property type="entry name" value="DUF5666"/>
</dbReference>
<dbReference type="STRING" id="525904.Tter_1940"/>
<proteinExistence type="predicted"/>
<organism evidence="3 4">
    <name type="scientific">Thermobaculum terrenum (strain ATCC BAA-798 / CCMEE 7001 / YNP1)</name>
    <dbReference type="NCBI Taxonomy" id="525904"/>
    <lineage>
        <taxon>Bacteria</taxon>
        <taxon>Bacillati</taxon>
        <taxon>Chloroflexota</taxon>
        <taxon>Chloroflexia</taxon>
        <taxon>Candidatus Thermobaculales</taxon>
        <taxon>Candidatus Thermobaculaceae</taxon>
        <taxon>Thermobaculum</taxon>
    </lineage>
</organism>
<sequence>MKFTPYTHNRTLATALMPTEKGGMLTKAHITLQDPRTRTHGTDQKILVMKGGVQRLRNIRKLGFMASVGLLLLTLVFFSAQAVNAQSSSSTNSYYQQFVNKVAQILGKKPQEVQSAMTQASEDVIDQAVKDGKITQQQAQEIKSRIQETGMPFPFFGRHMHGPCFPAVAGTVSKISGNTVTVKTDSGSKTVQVSADTVFRKDGQEATKSDLKVGEFVRVIGRENSQGVIEARAVLIGEGEFGWHHRGWDRDEVESTNGASSNSQ</sequence>
<accession>D1CGH5</accession>
<dbReference type="EMBL" id="CP001826">
    <property type="protein sequence ID" value="ACZ42846.1"/>
    <property type="molecule type" value="Genomic_DNA"/>
</dbReference>
<keyword evidence="1" id="KW-0472">Membrane</keyword>
<dbReference type="HOGENOM" id="CLU_1053510_0_0_0"/>
<dbReference type="KEGG" id="ttr:Tter_1940"/>
<dbReference type="AlphaFoldDB" id="D1CGH5"/>
<dbReference type="Proteomes" id="UP000000323">
    <property type="component" value="Chromosome 2"/>
</dbReference>
<dbReference type="Pfam" id="PF18914">
    <property type="entry name" value="DUF5666"/>
    <property type="match status" value="1"/>
</dbReference>
<keyword evidence="4" id="KW-1185">Reference proteome</keyword>
<evidence type="ECO:0000259" key="2">
    <source>
        <dbReference type="Pfam" id="PF18914"/>
    </source>
</evidence>
<evidence type="ECO:0000313" key="4">
    <source>
        <dbReference type="Proteomes" id="UP000000323"/>
    </source>
</evidence>
<keyword evidence="1" id="KW-1133">Transmembrane helix</keyword>